<sequence>MDPNCAICHGPANGCDCEAKGLDRAVREAEDNAMRPIYSKIRTWVRSHAQDYILEYFHLLTEKRKTAHSAHLDQITAHAYHHYNAPPHPQQLQDAQMALKRGIDADWQASVQRYPEVLEYFYNLVTLTLPAEDEPAVRDPTFGSLARKQRKRNGRASVPPPAITSAPYYGTGPISPQTPPPSGRRTPGLGRRASYQRHHAVNYDAAPYYV</sequence>
<dbReference type="EMBL" id="JAPDFR010000001">
    <property type="protein sequence ID" value="KAK0391179.1"/>
    <property type="molecule type" value="Genomic_DNA"/>
</dbReference>
<accession>A0AA39GRE7</accession>
<protein>
    <submittedName>
        <fullName evidence="2">Uncharacterized protein</fullName>
    </submittedName>
</protein>
<dbReference type="AlphaFoldDB" id="A0AA39GRE7"/>
<reference evidence="2" key="1">
    <citation type="submission" date="2022-10" db="EMBL/GenBank/DDBJ databases">
        <title>Determination and structural analysis of whole genome sequence of Sarocladium strictum F4-1.</title>
        <authorList>
            <person name="Hu L."/>
            <person name="Jiang Y."/>
        </authorList>
    </citation>
    <scope>NUCLEOTIDE SEQUENCE</scope>
    <source>
        <strain evidence="2">F4-1</strain>
    </source>
</reference>
<evidence type="ECO:0000313" key="2">
    <source>
        <dbReference type="EMBL" id="KAK0391179.1"/>
    </source>
</evidence>
<feature type="region of interest" description="Disordered" evidence="1">
    <location>
        <begin position="142"/>
        <end position="197"/>
    </location>
</feature>
<proteinExistence type="predicted"/>
<name>A0AA39GRE7_SARSR</name>
<evidence type="ECO:0000256" key="1">
    <source>
        <dbReference type="SAM" id="MobiDB-lite"/>
    </source>
</evidence>
<gene>
    <name evidence="2" type="ORF">NLU13_0680</name>
</gene>
<dbReference type="Proteomes" id="UP001175261">
    <property type="component" value="Unassembled WGS sequence"/>
</dbReference>
<evidence type="ECO:0000313" key="3">
    <source>
        <dbReference type="Proteomes" id="UP001175261"/>
    </source>
</evidence>
<organism evidence="2 3">
    <name type="scientific">Sarocladium strictum</name>
    <name type="common">Black bundle disease fungus</name>
    <name type="synonym">Acremonium strictum</name>
    <dbReference type="NCBI Taxonomy" id="5046"/>
    <lineage>
        <taxon>Eukaryota</taxon>
        <taxon>Fungi</taxon>
        <taxon>Dikarya</taxon>
        <taxon>Ascomycota</taxon>
        <taxon>Pezizomycotina</taxon>
        <taxon>Sordariomycetes</taxon>
        <taxon>Hypocreomycetidae</taxon>
        <taxon>Hypocreales</taxon>
        <taxon>Sarocladiaceae</taxon>
        <taxon>Sarocladium</taxon>
    </lineage>
</organism>
<keyword evidence="3" id="KW-1185">Reference proteome</keyword>
<comment type="caution">
    <text evidence="2">The sequence shown here is derived from an EMBL/GenBank/DDBJ whole genome shotgun (WGS) entry which is preliminary data.</text>
</comment>